<dbReference type="GeneID" id="54417876"/>
<feature type="compositionally biased region" description="Polar residues" evidence="1">
    <location>
        <begin position="140"/>
        <end position="159"/>
    </location>
</feature>
<reference evidence="4" key="3">
    <citation type="submission" date="2025-04" db="UniProtKB">
        <authorList>
            <consortium name="RefSeq"/>
        </authorList>
    </citation>
    <scope>IDENTIFICATION</scope>
    <source>
        <strain evidence="4">CBS 781.70</strain>
    </source>
</reference>
<evidence type="ECO:0000313" key="3">
    <source>
        <dbReference type="Proteomes" id="UP000504638"/>
    </source>
</evidence>
<feature type="region of interest" description="Disordered" evidence="1">
    <location>
        <begin position="139"/>
        <end position="189"/>
    </location>
</feature>
<evidence type="ECO:0000256" key="1">
    <source>
        <dbReference type="SAM" id="MobiDB-lite"/>
    </source>
</evidence>
<evidence type="ECO:0000313" key="2">
    <source>
        <dbReference type="EMBL" id="KAF1817671.1"/>
    </source>
</evidence>
<organism evidence="2">
    <name type="scientific">Eremomyces bilateralis CBS 781.70</name>
    <dbReference type="NCBI Taxonomy" id="1392243"/>
    <lineage>
        <taxon>Eukaryota</taxon>
        <taxon>Fungi</taxon>
        <taxon>Dikarya</taxon>
        <taxon>Ascomycota</taxon>
        <taxon>Pezizomycotina</taxon>
        <taxon>Dothideomycetes</taxon>
        <taxon>Dothideomycetes incertae sedis</taxon>
        <taxon>Eremomycetales</taxon>
        <taxon>Eremomycetaceae</taxon>
        <taxon>Eremomyces</taxon>
    </lineage>
</organism>
<evidence type="ECO:0008006" key="5">
    <source>
        <dbReference type="Google" id="ProtNLM"/>
    </source>
</evidence>
<proteinExistence type="predicted"/>
<keyword evidence="3" id="KW-1185">Reference proteome</keyword>
<dbReference type="AlphaFoldDB" id="A0A6G1GIE3"/>
<feature type="region of interest" description="Disordered" evidence="1">
    <location>
        <begin position="64"/>
        <end position="92"/>
    </location>
</feature>
<dbReference type="EMBL" id="ML975149">
    <property type="protein sequence ID" value="KAF1817671.1"/>
    <property type="molecule type" value="Genomic_DNA"/>
</dbReference>
<dbReference type="Proteomes" id="UP000504638">
    <property type="component" value="Unplaced"/>
</dbReference>
<dbReference type="PANTHER" id="PTHR35394:SF5">
    <property type="entry name" value="DUF3176 DOMAIN-CONTAINING PROTEIN"/>
    <property type="match status" value="1"/>
</dbReference>
<dbReference type="RefSeq" id="XP_033539302.1">
    <property type="nucleotide sequence ID" value="XM_033677306.1"/>
</dbReference>
<evidence type="ECO:0000313" key="4">
    <source>
        <dbReference type="RefSeq" id="XP_033539302.1"/>
    </source>
</evidence>
<protein>
    <recommendedName>
        <fullName evidence="5">DUF3176 domain-containing protein</fullName>
    </recommendedName>
</protein>
<accession>A0A6G1GIE3</accession>
<gene>
    <name evidence="2 4" type="ORF">P152DRAFT_427675</name>
</gene>
<sequence length="854" mass="95810">MSQKPLPTVPFQDNEKTNLAAISAYYKPHLQSRTEVQRPSNILHWNNQKQSAAPKAAIPLRIERTRKSSPRTKHQQSNDYTETSKVRFLPSASNPPKFATCVRVAKPRSLLFDYPINHGFDARFTRRQSNEHLGLAITHIDTSTQRAGTPSQEQTRGSTSQPFPPSYGSPPSSTDKLSKPYLGPRLAPLDPKLRRKLPTLVQLSESKPTTETKAAWRLVPSTNRPEKPKKSWNLIFTRWVTEWWLWEILCLCASAFCMGAIITTLACYDGEPIPEFKFGITLNAFISVLARISSASLLFPTSEALGQLKWNWFRSDLKRMIDFEMFDWASRGMLGSLALLIRVRFRSLASLGAGLMLLSLAIEPSFQQIVVYPEVPVRKGQGLLPRSVNYLPKPDRLTFRSGGDGLSSNVLMESVVMPYLEGNGTAGDIRPSCPTNNCTWANYDSLAVCGSCKPVSEFLTFSCLPSRLDWITIHGVLSPETVRNGTACGYFMNATSLNPILMSGYMLNPDGSPGLSLGMRMLPTWDMTTLHTLYGGSLMFPTIQNAIADFFITNVPGDPANVYANITPVANECILSWCVKTFSSTYIDGRYEERVVDIFYNSTPREFPYKPFKNDTVLDYIQDIDIRPPGRNITFSLNNETAYITNKLFWMHLPGIIVARNSTSNYRWLRNLFSSMPFNRSMPINPWHSYNVSDHVDKLAQAMTAVVRLDPDSSETIAGESWGNETIVEIRWAWVTPPALLLMSGLLFLIATVIRSSKEEAEIGIWKTSALAILLHGLDEEARNKMGSSWKMGDAFAKAAKTNVKLRPNKEDWRLSGKELDSNTTMLLRSPNPGFSSSRPEIHPNFGIKVTEER</sequence>
<reference evidence="4" key="2">
    <citation type="submission" date="2020-04" db="EMBL/GenBank/DDBJ databases">
        <authorList>
            <consortium name="NCBI Genome Project"/>
        </authorList>
    </citation>
    <scope>NUCLEOTIDE SEQUENCE</scope>
    <source>
        <strain evidence="4">CBS 781.70</strain>
    </source>
</reference>
<dbReference type="PANTHER" id="PTHR35394">
    <property type="entry name" value="DUF3176 DOMAIN-CONTAINING PROTEIN"/>
    <property type="match status" value="1"/>
</dbReference>
<name>A0A6G1GIE3_9PEZI</name>
<reference evidence="2 4" key="1">
    <citation type="submission" date="2020-01" db="EMBL/GenBank/DDBJ databases">
        <authorList>
            <consortium name="DOE Joint Genome Institute"/>
            <person name="Haridas S."/>
            <person name="Albert R."/>
            <person name="Binder M."/>
            <person name="Bloem J."/>
            <person name="Labutti K."/>
            <person name="Salamov A."/>
            <person name="Andreopoulos B."/>
            <person name="Baker S.E."/>
            <person name="Barry K."/>
            <person name="Bills G."/>
            <person name="Bluhm B.H."/>
            <person name="Cannon C."/>
            <person name="Castanera R."/>
            <person name="Culley D.E."/>
            <person name="Daum C."/>
            <person name="Ezra D."/>
            <person name="Gonzalez J.B."/>
            <person name="Henrissat B."/>
            <person name="Kuo A."/>
            <person name="Liang C."/>
            <person name="Lipzen A."/>
            <person name="Lutzoni F."/>
            <person name="Magnuson J."/>
            <person name="Mondo S."/>
            <person name="Nolan M."/>
            <person name="Ohm R."/>
            <person name="Pangilinan J."/>
            <person name="Park H.-J."/>
            <person name="Ramirez L."/>
            <person name="Alfaro M."/>
            <person name="Sun H."/>
            <person name="Tritt A."/>
            <person name="Yoshinaga Y."/>
            <person name="Zwiers L.-H."/>
            <person name="Turgeon B.G."/>
            <person name="Goodwin S.B."/>
            <person name="Spatafora J.W."/>
            <person name="Crous P.W."/>
            <person name="Grigoriev I.V."/>
        </authorList>
    </citation>
    <scope>NUCLEOTIDE SEQUENCE</scope>
    <source>
        <strain evidence="2 4">CBS 781.70</strain>
    </source>
</reference>
<dbReference type="OrthoDB" id="5242705at2759"/>
<dbReference type="InterPro" id="IPR021514">
    <property type="entry name" value="DUF3176"/>
</dbReference>
<dbReference type="Pfam" id="PF11374">
    <property type="entry name" value="DUF3176"/>
    <property type="match status" value="1"/>
</dbReference>